<gene>
    <name evidence="1" type="ORF">AB4Y32_39770</name>
</gene>
<proteinExistence type="predicted"/>
<accession>A0ACC6UDH8</accession>
<evidence type="ECO:0000313" key="1">
    <source>
        <dbReference type="EMBL" id="MEX3937773.1"/>
    </source>
</evidence>
<organism evidence="1 2">
    <name type="scientific">Paraburkholderia phymatum</name>
    <dbReference type="NCBI Taxonomy" id="148447"/>
    <lineage>
        <taxon>Bacteria</taxon>
        <taxon>Pseudomonadati</taxon>
        <taxon>Pseudomonadota</taxon>
        <taxon>Betaproteobacteria</taxon>
        <taxon>Burkholderiales</taxon>
        <taxon>Burkholderiaceae</taxon>
        <taxon>Paraburkholderia</taxon>
    </lineage>
</organism>
<sequence length="62" mass="6439">MRTPRAGAAATGRAEEETRQPSVPAPKRRPGSPLKGIGEAGASRLALELFSASGVLKPITRD</sequence>
<dbReference type="Proteomes" id="UP001558850">
    <property type="component" value="Unassembled WGS sequence"/>
</dbReference>
<name>A0ACC6UDH8_9BURK</name>
<evidence type="ECO:0000313" key="2">
    <source>
        <dbReference type="Proteomes" id="UP001558850"/>
    </source>
</evidence>
<comment type="caution">
    <text evidence="1">The sequence shown here is derived from an EMBL/GenBank/DDBJ whole genome shotgun (WGS) entry which is preliminary data.</text>
</comment>
<dbReference type="EMBL" id="JBFRCH010000068">
    <property type="protein sequence ID" value="MEX3937773.1"/>
    <property type="molecule type" value="Genomic_DNA"/>
</dbReference>
<keyword evidence="2" id="KW-1185">Reference proteome</keyword>
<reference evidence="1" key="1">
    <citation type="submission" date="2024-07" db="EMBL/GenBank/DDBJ databases">
        <title>A survey of Mimosa microsymbionts across Brazilian biomes reveals a high diversity of Paraburkholderia nodulating endemic species, but also that Cupriavidus is common as a symbiont of widespread species.</title>
        <authorList>
            <person name="Rouws L."/>
            <person name="Barauna A."/>
            <person name="Beukes C."/>
            <person name="Rouws J.R.C."/>
            <person name="De Faria S.M."/>
            <person name="Gross E."/>
            <person name="Bueno Dos Reis Junior F."/>
            <person name="Simon M.F."/>
            <person name="Maluk M."/>
            <person name="Odee D.W."/>
            <person name="Kenicer G."/>
            <person name="Young J.P.W."/>
            <person name="Reis V.M."/>
            <person name="Zilli J."/>
            <person name="James E.K."/>
        </authorList>
    </citation>
    <scope>NUCLEOTIDE SEQUENCE</scope>
    <source>
        <strain evidence="1">EG181B</strain>
    </source>
</reference>
<protein>
    <submittedName>
        <fullName evidence="1">Uncharacterized protein</fullName>
    </submittedName>
</protein>